<comment type="caution">
    <text evidence="2">The sequence shown here is derived from an EMBL/GenBank/DDBJ whole genome shotgun (WGS) entry which is preliminary data.</text>
</comment>
<keyword evidence="1" id="KW-1133">Transmembrane helix</keyword>
<name>X6NUB1_RETFI</name>
<gene>
    <name evidence="2" type="ORF">RFI_08273</name>
</gene>
<evidence type="ECO:0000313" key="3">
    <source>
        <dbReference type="Proteomes" id="UP000023152"/>
    </source>
</evidence>
<keyword evidence="1" id="KW-0472">Membrane</keyword>
<organism evidence="2 3">
    <name type="scientific">Reticulomyxa filosa</name>
    <dbReference type="NCBI Taxonomy" id="46433"/>
    <lineage>
        <taxon>Eukaryota</taxon>
        <taxon>Sar</taxon>
        <taxon>Rhizaria</taxon>
        <taxon>Retaria</taxon>
        <taxon>Foraminifera</taxon>
        <taxon>Monothalamids</taxon>
        <taxon>Reticulomyxidae</taxon>
        <taxon>Reticulomyxa</taxon>
    </lineage>
</organism>
<dbReference type="AlphaFoldDB" id="X6NUB1"/>
<proteinExistence type="predicted"/>
<reference evidence="2 3" key="1">
    <citation type="journal article" date="2013" name="Curr. Biol.">
        <title>The Genome of the Foraminiferan Reticulomyxa filosa.</title>
        <authorList>
            <person name="Glockner G."/>
            <person name="Hulsmann N."/>
            <person name="Schleicher M."/>
            <person name="Noegel A.A."/>
            <person name="Eichinger L."/>
            <person name="Gallinger C."/>
            <person name="Pawlowski J."/>
            <person name="Sierra R."/>
            <person name="Euteneuer U."/>
            <person name="Pillet L."/>
            <person name="Moustafa A."/>
            <person name="Platzer M."/>
            <person name="Groth M."/>
            <person name="Szafranski K."/>
            <person name="Schliwa M."/>
        </authorList>
    </citation>
    <scope>NUCLEOTIDE SEQUENCE [LARGE SCALE GENOMIC DNA]</scope>
</reference>
<dbReference type="EMBL" id="ASPP01006419">
    <property type="protein sequence ID" value="ETO28852.1"/>
    <property type="molecule type" value="Genomic_DNA"/>
</dbReference>
<keyword evidence="1" id="KW-0812">Transmembrane</keyword>
<feature type="transmembrane region" description="Helical" evidence="1">
    <location>
        <begin position="41"/>
        <end position="64"/>
    </location>
</feature>
<feature type="transmembrane region" description="Helical" evidence="1">
    <location>
        <begin position="70"/>
        <end position="90"/>
    </location>
</feature>
<protein>
    <submittedName>
        <fullName evidence="2">Uncharacterized protein</fullName>
    </submittedName>
</protein>
<sequence length="173" mass="19418">MSIIEQQKRKENKNNLATSMVSSTLELTVIDMQYFASICDYASLTMIAKFAPAIAAVCAIIPSIRRHFFFFYQWHCAVLISTYLFVFVCFKTKKKKKVKELNIMTSDNTINRGEILALRKCAIDICLNDTAMLVTKKSAVAGNVGVCGCIASEKFKSNIQSRYSFNVVAPFIP</sequence>
<dbReference type="Proteomes" id="UP000023152">
    <property type="component" value="Unassembled WGS sequence"/>
</dbReference>
<keyword evidence="3" id="KW-1185">Reference proteome</keyword>
<evidence type="ECO:0000256" key="1">
    <source>
        <dbReference type="SAM" id="Phobius"/>
    </source>
</evidence>
<accession>X6NUB1</accession>
<evidence type="ECO:0000313" key="2">
    <source>
        <dbReference type="EMBL" id="ETO28852.1"/>
    </source>
</evidence>